<evidence type="ECO:0000256" key="2">
    <source>
        <dbReference type="ARBA" id="ARBA00007898"/>
    </source>
</evidence>
<keyword evidence="5 8" id="KW-0378">Hydrolase</keyword>
<organism evidence="10 11">
    <name type="scientific">Roseivirga misakiensis</name>
    <dbReference type="NCBI Taxonomy" id="1563681"/>
    <lineage>
        <taxon>Bacteria</taxon>
        <taxon>Pseudomonadati</taxon>
        <taxon>Bacteroidota</taxon>
        <taxon>Cytophagia</taxon>
        <taxon>Cytophagales</taxon>
        <taxon>Roseivirgaceae</taxon>
        <taxon>Roseivirga</taxon>
    </lineage>
</organism>
<dbReference type="GO" id="GO:0017001">
    <property type="term" value="P:antibiotic catabolic process"/>
    <property type="evidence" value="ECO:0007669"/>
    <property type="project" value="InterPro"/>
</dbReference>
<dbReference type="Proteomes" id="UP000095552">
    <property type="component" value="Unassembled WGS sequence"/>
</dbReference>
<dbReference type="AlphaFoldDB" id="A0A1E5T6M2"/>
<dbReference type="PANTHER" id="PTHR30627">
    <property type="entry name" value="PEPTIDOGLYCAN D,D-TRANSPEPTIDASE"/>
    <property type="match status" value="1"/>
</dbReference>
<protein>
    <recommendedName>
        <fullName evidence="3 8">Beta-lactamase</fullName>
        <ecNumber evidence="3 8">3.5.2.6</ecNumber>
    </recommendedName>
</protein>
<evidence type="ECO:0000256" key="1">
    <source>
        <dbReference type="ARBA" id="ARBA00001526"/>
    </source>
</evidence>
<feature type="active site" description="Acyl-ester intermediate" evidence="7">
    <location>
        <position position="74"/>
    </location>
</feature>
<dbReference type="PANTHER" id="PTHR30627:SF6">
    <property type="entry name" value="BETA-LACTAMASE YBXI-RELATED"/>
    <property type="match status" value="1"/>
</dbReference>
<proteinExistence type="inferred from homology"/>
<dbReference type="Gene3D" id="3.40.710.10">
    <property type="entry name" value="DD-peptidase/beta-lactamase superfamily"/>
    <property type="match status" value="1"/>
</dbReference>
<dbReference type="InterPro" id="IPR012338">
    <property type="entry name" value="Beta-lactam/transpept-like"/>
</dbReference>
<dbReference type="STRING" id="1563681.BFP71_04965"/>
<evidence type="ECO:0000256" key="6">
    <source>
        <dbReference type="ARBA" id="ARBA00023251"/>
    </source>
</evidence>
<evidence type="ECO:0000256" key="5">
    <source>
        <dbReference type="ARBA" id="ARBA00022801"/>
    </source>
</evidence>
<keyword evidence="11" id="KW-1185">Reference proteome</keyword>
<dbReference type="InterPro" id="IPR050515">
    <property type="entry name" value="Beta-lactam/transpept"/>
</dbReference>
<dbReference type="NCBIfam" id="NF012161">
    <property type="entry name" value="bla_class_D_main"/>
    <property type="match status" value="1"/>
</dbReference>
<gene>
    <name evidence="10" type="ORF">BFP71_04965</name>
</gene>
<feature type="domain" description="Penicillin-binding protein transpeptidase" evidence="9">
    <location>
        <begin position="72"/>
        <end position="248"/>
    </location>
</feature>
<keyword evidence="6 8" id="KW-0046">Antibiotic resistance</keyword>
<evidence type="ECO:0000256" key="8">
    <source>
        <dbReference type="RuleBase" id="RU361140"/>
    </source>
</evidence>
<dbReference type="SUPFAM" id="SSF56601">
    <property type="entry name" value="beta-lactamase/transpeptidase-like"/>
    <property type="match status" value="1"/>
</dbReference>
<reference evidence="10 11" key="1">
    <citation type="submission" date="2016-08" db="EMBL/GenBank/DDBJ databases">
        <title>Draft genome of Fabibacter sp. strain SK-8.</title>
        <authorList>
            <person name="Wong S.-K."/>
            <person name="Hamasaki K."/>
            <person name="Yoshizawa S."/>
        </authorList>
    </citation>
    <scope>NUCLEOTIDE SEQUENCE [LARGE SCALE GENOMIC DNA]</scope>
    <source>
        <strain evidence="10 11">SK-8</strain>
    </source>
</reference>
<dbReference type="OrthoDB" id="9762883at2"/>
<name>A0A1E5T6M2_9BACT</name>
<dbReference type="PROSITE" id="PS51257">
    <property type="entry name" value="PROKAR_LIPOPROTEIN"/>
    <property type="match status" value="1"/>
</dbReference>
<dbReference type="Pfam" id="PF00905">
    <property type="entry name" value="Transpeptidase"/>
    <property type="match status" value="1"/>
</dbReference>
<feature type="modified residue" description="N6-carboxylysine" evidence="7">
    <location>
        <position position="77"/>
    </location>
</feature>
<evidence type="ECO:0000256" key="7">
    <source>
        <dbReference type="PIRSR" id="PIRSR602137-50"/>
    </source>
</evidence>
<comment type="catalytic activity">
    <reaction evidence="1 8">
        <text>a beta-lactam + H2O = a substituted beta-amino acid</text>
        <dbReference type="Rhea" id="RHEA:20401"/>
        <dbReference type="ChEBI" id="CHEBI:15377"/>
        <dbReference type="ChEBI" id="CHEBI:35627"/>
        <dbReference type="ChEBI" id="CHEBI:140347"/>
        <dbReference type="EC" id="3.5.2.6"/>
    </reaction>
</comment>
<evidence type="ECO:0000259" key="9">
    <source>
        <dbReference type="Pfam" id="PF00905"/>
    </source>
</evidence>
<dbReference type="PROSITE" id="PS00337">
    <property type="entry name" value="BETA_LACTAMASE_D"/>
    <property type="match status" value="1"/>
</dbReference>
<keyword evidence="4" id="KW-0732">Signal</keyword>
<dbReference type="GO" id="GO:0008658">
    <property type="term" value="F:penicillin binding"/>
    <property type="evidence" value="ECO:0007669"/>
    <property type="project" value="InterPro"/>
</dbReference>
<evidence type="ECO:0000313" key="11">
    <source>
        <dbReference type="Proteomes" id="UP000095552"/>
    </source>
</evidence>
<evidence type="ECO:0000313" key="10">
    <source>
        <dbReference type="EMBL" id="OEK07013.1"/>
    </source>
</evidence>
<evidence type="ECO:0000256" key="4">
    <source>
        <dbReference type="ARBA" id="ARBA00022729"/>
    </source>
</evidence>
<dbReference type="InterPro" id="IPR001460">
    <property type="entry name" value="PCN-bd_Tpept"/>
</dbReference>
<sequence length="274" mass="31336">MPKVYLTFLSLILLVSCSDKKSIPKSATWEEVPTLQKSLDEAFLDGVIVVYDLTLDKYYTSNQALASVGQLPASTFKIANSIIALETGVMASDTTLIKWDGESRAMKAWEEDLLFKQAFQRSCVPCYQEIARKIGTERMRSYLDKLDYGNIVFDSTTIDNFWLIGDSRINPIAQIDFIKRLYQSELPIADRTEGIMKRMMLMSQTDRFKLSGKTGWSIDKGFNNGWFVGFVEKANKTYFFATNISPKPEFDMNEFSEIRKSLTLEALRHLEIIE</sequence>
<comment type="similarity">
    <text evidence="2 8">Belongs to the class-D beta-lactamase family.</text>
</comment>
<dbReference type="EMBL" id="MDGQ01000003">
    <property type="protein sequence ID" value="OEK07013.1"/>
    <property type="molecule type" value="Genomic_DNA"/>
</dbReference>
<dbReference type="GO" id="GO:0005886">
    <property type="term" value="C:plasma membrane"/>
    <property type="evidence" value="ECO:0007669"/>
    <property type="project" value="TreeGrafter"/>
</dbReference>
<dbReference type="GO" id="GO:0071555">
    <property type="term" value="P:cell wall organization"/>
    <property type="evidence" value="ECO:0007669"/>
    <property type="project" value="TreeGrafter"/>
</dbReference>
<dbReference type="RefSeq" id="WP_069834325.1">
    <property type="nucleotide sequence ID" value="NZ_MDGQ01000003.1"/>
</dbReference>
<dbReference type="GO" id="GO:0046677">
    <property type="term" value="P:response to antibiotic"/>
    <property type="evidence" value="ECO:0007669"/>
    <property type="project" value="UniProtKB-UniRule"/>
</dbReference>
<comment type="caution">
    <text evidence="10">The sequence shown here is derived from an EMBL/GenBank/DDBJ whole genome shotgun (WGS) entry which is preliminary data.</text>
</comment>
<dbReference type="InterPro" id="IPR002137">
    <property type="entry name" value="Beta-lactam_class-D_AS"/>
</dbReference>
<accession>A0A1E5T6M2</accession>
<dbReference type="EC" id="3.5.2.6" evidence="3 8"/>
<dbReference type="GO" id="GO:0008800">
    <property type="term" value="F:beta-lactamase activity"/>
    <property type="evidence" value="ECO:0007669"/>
    <property type="project" value="UniProtKB-UniRule"/>
</dbReference>
<evidence type="ECO:0000256" key="3">
    <source>
        <dbReference type="ARBA" id="ARBA00012865"/>
    </source>
</evidence>